<organism evidence="2 3">
    <name type="scientific">Rotaria magnacalcarata</name>
    <dbReference type="NCBI Taxonomy" id="392030"/>
    <lineage>
        <taxon>Eukaryota</taxon>
        <taxon>Metazoa</taxon>
        <taxon>Spiralia</taxon>
        <taxon>Gnathifera</taxon>
        <taxon>Rotifera</taxon>
        <taxon>Eurotatoria</taxon>
        <taxon>Bdelloidea</taxon>
        <taxon>Philodinida</taxon>
        <taxon>Philodinidae</taxon>
        <taxon>Rotaria</taxon>
    </lineage>
</organism>
<evidence type="ECO:0000313" key="3">
    <source>
        <dbReference type="Proteomes" id="UP000663887"/>
    </source>
</evidence>
<reference evidence="2" key="1">
    <citation type="submission" date="2021-02" db="EMBL/GenBank/DDBJ databases">
        <authorList>
            <person name="Nowell W R."/>
        </authorList>
    </citation>
    <scope>NUCLEOTIDE SEQUENCE</scope>
</reference>
<accession>A0A816W3A9</accession>
<sequence length="288" mass="32450">MNLEKNHSFRSNSFYSITDMNNHRLLFSLILILTILYLTSSSHCGPHSHQDDIPFDVKVQQSPLVLIGTSLNKNFDSNIANLFNVTYLVRCILKGSPTKRIIRIVQAGSLLGRRSCQRFDVNREYIAFLEPFFDETYRPVDLEEIQYSFQINALLEKTCGLSRTYPFTETNDTEAGSTSRCPSAVSTSCAKETTKVTVTTSAKSAVVSTTKSTNPLMFGQSTMDYAILSLLLADYQRQNLSLAFLQGDNPKLLFSDDEARKNQANQYSFMIIITLLQFISCGIVRLLL</sequence>
<comment type="caution">
    <text evidence="2">The sequence shown here is derived from an EMBL/GenBank/DDBJ whole genome shotgun (WGS) entry which is preliminary data.</text>
</comment>
<dbReference type="OrthoDB" id="10037008at2759"/>
<dbReference type="EMBL" id="CAJNOW010000326">
    <property type="protein sequence ID" value="CAF1271924.1"/>
    <property type="molecule type" value="Genomic_DNA"/>
</dbReference>
<dbReference type="EMBL" id="CAJNRG010011014">
    <property type="protein sequence ID" value="CAF2128315.1"/>
    <property type="molecule type" value="Genomic_DNA"/>
</dbReference>
<dbReference type="Proteomes" id="UP000663834">
    <property type="component" value="Unassembled WGS sequence"/>
</dbReference>
<dbReference type="AlphaFoldDB" id="A0A816W3A9"/>
<evidence type="ECO:0000313" key="1">
    <source>
        <dbReference type="EMBL" id="CAF1271924.1"/>
    </source>
</evidence>
<evidence type="ECO:0000313" key="2">
    <source>
        <dbReference type="EMBL" id="CAF2128315.1"/>
    </source>
</evidence>
<gene>
    <name evidence="1" type="ORF">KQP761_LOCUS3332</name>
    <name evidence="2" type="ORF">XDN619_LOCUS24230</name>
</gene>
<proteinExistence type="predicted"/>
<name>A0A816W3A9_9BILA</name>
<dbReference type="Proteomes" id="UP000663887">
    <property type="component" value="Unassembled WGS sequence"/>
</dbReference>
<protein>
    <submittedName>
        <fullName evidence="2">Uncharacterized protein</fullName>
    </submittedName>
</protein>